<comment type="subcellular location">
    <subcellularLocation>
        <location evidence="2">Endoplasmic reticulum lumen</location>
    </subcellularLocation>
</comment>
<dbReference type="NCBIfam" id="TIGR01130">
    <property type="entry name" value="ER_PDI_fam"/>
    <property type="match status" value="1"/>
</dbReference>
<evidence type="ECO:0000256" key="14">
    <source>
        <dbReference type="SAM" id="MobiDB-lite"/>
    </source>
</evidence>
<dbReference type="PROSITE" id="PS51352">
    <property type="entry name" value="THIOREDOXIN_2"/>
    <property type="match status" value="3"/>
</dbReference>
<sequence>MRLLKFIILLSISYLGYTLSEVETEDDIIVLTEANFDEFIKENPITMVKFYAPWCGHCKKMAPDYSKAAKHLKFPLAKVDATVEKALGEKYNIQGYPTIKLFKNGEIIDYTGARDVASIVDWGEEVTDPNYKPPSDEVVALTSEMFDEYVADKPLMLIEFYAPWCGHCKNLAPELEKAARVLKEDNIIIAKVDATVEKKLADQFNVKGYPTMKILRNGKRYDYTGPRDSEGIIDYMLKQANPAAEKVNTVAEAKRLMKKTDVTIMGFFADEDGPQYNAFFEASEKVREELPGMGYTTDPAVIKAFKAKPGDVIIFYPEIFWTKYEEKQKKYNKDAPTAEDLLAYLKDNLAPMVGQITKENAAFRYSKLPLCVVYYNVDFDVEYRDGTNYWRNKVVEIAKKYKDSKYTFAIGDEDEFADELANVGLGDSGLEHNVVVFGYDGRKYPMNPDKYDGELDENLEQFMKDINSGKVKAFVKSAPAPKQQKGPVKVLVGSTFSSVVDDENKDVLVEFYAPWCGHCKSFEPEYNKLAERLKKEQPNLVLAKMDATANDPPANFKVEGFPTIYFAPSGKKSEPIKYTGNRDLDDLEKFMKKHAVKSYTEKVEEVKDKKKEEKKDEKKKKEEKKDEKKKKEEKVDEKKKEKKEKTKEEL</sequence>
<reference evidence="17" key="2">
    <citation type="submission" date="2015-08" db="UniProtKB">
        <authorList>
            <consortium name="WormBaseParasite"/>
        </authorList>
    </citation>
    <scope>IDENTIFICATION</scope>
</reference>
<evidence type="ECO:0000256" key="10">
    <source>
        <dbReference type="ARBA" id="ARBA00023284"/>
    </source>
</evidence>
<evidence type="ECO:0000256" key="7">
    <source>
        <dbReference type="ARBA" id="ARBA00022824"/>
    </source>
</evidence>
<keyword evidence="7" id="KW-0256">Endoplasmic reticulum</keyword>
<evidence type="ECO:0000256" key="4">
    <source>
        <dbReference type="ARBA" id="ARBA00012723"/>
    </source>
</evidence>
<dbReference type="FunFam" id="3.40.30.10:FF:000027">
    <property type="entry name" value="protein disulfide-isomerase A2"/>
    <property type="match status" value="1"/>
</dbReference>
<dbReference type="CDD" id="cd02995">
    <property type="entry name" value="PDI_a_PDI_a'_C"/>
    <property type="match status" value="1"/>
</dbReference>
<keyword evidence="16" id="KW-1185">Reference proteome</keyword>
<protein>
    <recommendedName>
        <fullName evidence="4 13">Protein disulfide-isomerase</fullName>
        <ecNumber evidence="4 13">5.3.4.1</ecNumber>
    </recommendedName>
</protein>
<dbReference type="SUPFAM" id="SSF52833">
    <property type="entry name" value="Thioredoxin-like"/>
    <property type="match status" value="5"/>
</dbReference>
<reference evidence="16" key="1">
    <citation type="submission" date="2014-07" db="EMBL/GenBank/DDBJ databases">
        <authorList>
            <person name="Martin A.A"/>
            <person name="De Silva N."/>
        </authorList>
    </citation>
    <scope>NUCLEOTIDE SEQUENCE</scope>
</reference>
<feature type="signal peptide" evidence="13">
    <location>
        <begin position="1"/>
        <end position="20"/>
    </location>
</feature>
<dbReference type="FunFam" id="3.40.30.10:FF:000403">
    <property type="entry name" value="Protein disulfide-isomerase A4"/>
    <property type="match status" value="1"/>
</dbReference>
<feature type="disulfide bond" description="Redox-active" evidence="11">
    <location>
        <begin position="165"/>
        <end position="168"/>
    </location>
</feature>
<organism evidence="16 17">
    <name type="scientific">Strongyloides venezuelensis</name>
    <name type="common">Threadworm</name>
    <dbReference type="NCBI Taxonomy" id="75913"/>
    <lineage>
        <taxon>Eukaryota</taxon>
        <taxon>Metazoa</taxon>
        <taxon>Ecdysozoa</taxon>
        <taxon>Nematoda</taxon>
        <taxon>Chromadorea</taxon>
        <taxon>Rhabditida</taxon>
        <taxon>Tylenchina</taxon>
        <taxon>Panagrolaimomorpha</taxon>
        <taxon>Strongyloidoidea</taxon>
        <taxon>Strongyloididae</taxon>
        <taxon>Strongyloides</taxon>
    </lineage>
</organism>
<dbReference type="CDD" id="cd02961">
    <property type="entry name" value="PDI_a_family"/>
    <property type="match status" value="2"/>
</dbReference>
<evidence type="ECO:0000313" key="16">
    <source>
        <dbReference type="Proteomes" id="UP000035680"/>
    </source>
</evidence>
<feature type="domain" description="Thioredoxin" evidence="15">
    <location>
        <begin position="469"/>
        <end position="596"/>
    </location>
</feature>
<comment type="similarity">
    <text evidence="3 12">Belongs to the protein disulfide isomerase family.</text>
</comment>
<dbReference type="GO" id="GO:0009986">
    <property type="term" value="C:cell surface"/>
    <property type="evidence" value="ECO:0007669"/>
    <property type="project" value="TreeGrafter"/>
</dbReference>
<dbReference type="PRINTS" id="PR00421">
    <property type="entry name" value="THIOREDOXIN"/>
</dbReference>
<dbReference type="AlphaFoldDB" id="A0A0K0EZE6"/>
<evidence type="ECO:0000256" key="1">
    <source>
        <dbReference type="ARBA" id="ARBA00001182"/>
    </source>
</evidence>
<keyword evidence="8 11" id="KW-1015">Disulfide bond</keyword>
<evidence type="ECO:0000256" key="6">
    <source>
        <dbReference type="ARBA" id="ARBA00022737"/>
    </source>
</evidence>
<feature type="region of interest" description="Disordered" evidence="14">
    <location>
        <begin position="600"/>
        <end position="650"/>
    </location>
</feature>
<feature type="domain" description="Thioredoxin" evidence="15">
    <location>
        <begin position="13"/>
        <end position="126"/>
    </location>
</feature>
<dbReference type="InterPro" id="IPR005788">
    <property type="entry name" value="PDI_thioredoxin-like_dom"/>
</dbReference>
<evidence type="ECO:0000256" key="3">
    <source>
        <dbReference type="ARBA" id="ARBA00006347"/>
    </source>
</evidence>
<proteinExistence type="inferred from homology"/>
<evidence type="ECO:0000256" key="2">
    <source>
        <dbReference type="ARBA" id="ARBA00004319"/>
    </source>
</evidence>
<dbReference type="InterPro" id="IPR005792">
    <property type="entry name" value="Prot_disulphide_isomerase"/>
</dbReference>
<evidence type="ECO:0000256" key="9">
    <source>
        <dbReference type="ARBA" id="ARBA00023235"/>
    </source>
</evidence>
<evidence type="ECO:0000256" key="12">
    <source>
        <dbReference type="RuleBase" id="RU004208"/>
    </source>
</evidence>
<evidence type="ECO:0000256" key="5">
    <source>
        <dbReference type="ARBA" id="ARBA00022729"/>
    </source>
</evidence>
<accession>A0A0K0EZE6</accession>
<dbReference type="InterPro" id="IPR017937">
    <property type="entry name" value="Thioredoxin_CS"/>
</dbReference>
<dbReference type="GO" id="GO:0003756">
    <property type="term" value="F:protein disulfide isomerase activity"/>
    <property type="evidence" value="ECO:0007669"/>
    <property type="project" value="UniProtKB-EC"/>
</dbReference>
<evidence type="ECO:0000259" key="15">
    <source>
        <dbReference type="PROSITE" id="PS51352"/>
    </source>
</evidence>
<feature type="chain" id="PRO_5005120684" description="Protein disulfide-isomerase" evidence="13">
    <location>
        <begin position="21"/>
        <end position="650"/>
    </location>
</feature>
<comment type="catalytic activity">
    <reaction evidence="1 13">
        <text>Catalyzes the rearrangement of -S-S- bonds in proteins.</text>
        <dbReference type="EC" id="5.3.4.1"/>
    </reaction>
</comment>
<dbReference type="WBParaSite" id="SVE_0190500.1">
    <property type="protein sequence ID" value="SVE_0190500.1"/>
    <property type="gene ID" value="SVE_0190500"/>
</dbReference>
<dbReference type="InterPro" id="IPR036249">
    <property type="entry name" value="Thioredoxin-like_sf"/>
</dbReference>
<dbReference type="EC" id="5.3.4.1" evidence="4 13"/>
<keyword evidence="5 13" id="KW-0732">Signal</keyword>
<dbReference type="GO" id="GO:0006457">
    <property type="term" value="P:protein folding"/>
    <property type="evidence" value="ECO:0007669"/>
    <property type="project" value="TreeGrafter"/>
</dbReference>
<keyword evidence="9 13" id="KW-0413">Isomerase</keyword>
<dbReference type="GO" id="GO:0034976">
    <property type="term" value="P:response to endoplasmic reticulum stress"/>
    <property type="evidence" value="ECO:0007669"/>
    <property type="project" value="TreeGrafter"/>
</dbReference>
<dbReference type="NCBIfam" id="TIGR01126">
    <property type="entry name" value="pdi_dom"/>
    <property type="match status" value="3"/>
</dbReference>
<dbReference type="InterPro" id="IPR013766">
    <property type="entry name" value="Thioredoxin_domain"/>
</dbReference>
<evidence type="ECO:0000256" key="13">
    <source>
        <dbReference type="RuleBase" id="RU361130"/>
    </source>
</evidence>
<evidence type="ECO:0000256" key="11">
    <source>
        <dbReference type="PIRSR" id="PIRSR605792-51"/>
    </source>
</evidence>
<dbReference type="Proteomes" id="UP000035680">
    <property type="component" value="Unassembled WGS sequence"/>
</dbReference>
<dbReference type="FunFam" id="3.40.30.10:FF:000017">
    <property type="entry name" value="Protein disulfide-isomerase A4"/>
    <property type="match status" value="2"/>
</dbReference>
<dbReference type="Gene3D" id="3.40.30.10">
    <property type="entry name" value="Glutaredoxin"/>
    <property type="match status" value="5"/>
</dbReference>
<dbReference type="PANTHER" id="PTHR18929">
    <property type="entry name" value="PROTEIN DISULFIDE ISOMERASE"/>
    <property type="match status" value="1"/>
</dbReference>
<evidence type="ECO:0000313" key="17">
    <source>
        <dbReference type="WBParaSite" id="SVE_0190500.1"/>
    </source>
</evidence>
<dbReference type="Pfam" id="PF00085">
    <property type="entry name" value="Thioredoxin"/>
    <property type="match status" value="3"/>
</dbReference>
<dbReference type="PROSITE" id="PS00194">
    <property type="entry name" value="THIOREDOXIN_1"/>
    <property type="match status" value="3"/>
</dbReference>
<dbReference type="STRING" id="75913.A0A0K0EZE6"/>
<feature type="domain" description="Thioredoxin" evidence="15">
    <location>
        <begin position="127"/>
        <end position="242"/>
    </location>
</feature>
<dbReference type="Pfam" id="PF13848">
    <property type="entry name" value="Thioredoxin_6"/>
    <property type="match status" value="1"/>
</dbReference>
<keyword evidence="10 11" id="KW-0676">Redox-active center</keyword>
<evidence type="ECO:0000256" key="8">
    <source>
        <dbReference type="ARBA" id="ARBA00023157"/>
    </source>
</evidence>
<dbReference type="GO" id="GO:0005788">
    <property type="term" value="C:endoplasmic reticulum lumen"/>
    <property type="evidence" value="ECO:0007669"/>
    <property type="project" value="UniProtKB-SubCell"/>
</dbReference>
<keyword evidence="6" id="KW-0677">Repeat</keyword>
<dbReference type="PANTHER" id="PTHR18929:SF210">
    <property type="entry name" value="PROTEIN DISULFIDE-ISOMERASE A4"/>
    <property type="match status" value="1"/>
</dbReference>
<feature type="disulfide bond" description="Redox-active" evidence="11">
    <location>
        <begin position="516"/>
        <end position="519"/>
    </location>
</feature>
<name>A0A0K0EZE6_STRVS</name>